<proteinExistence type="predicted"/>
<name>A0ACC3SW44_LIPKO</name>
<evidence type="ECO:0000313" key="1">
    <source>
        <dbReference type="EMBL" id="KAK9235879.1"/>
    </source>
</evidence>
<gene>
    <name evidence="1" type="ORF">V1525DRAFT_434304</name>
</gene>
<dbReference type="Proteomes" id="UP001433508">
    <property type="component" value="Unassembled WGS sequence"/>
</dbReference>
<protein>
    <submittedName>
        <fullName evidence="1">Uncharacterized protein</fullName>
    </submittedName>
</protein>
<keyword evidence="2" id="KW-1185">Reference proteome</keyword>
<evidence type="ECO:0000313" key="2">
    <source>
        <dbReference type="Proteomes" id="UP001433508"/>
    </source>
</evidence>
<reference evidence="2" key="1">
    <citation type="journal article" date="2024" name="Front. Bioeng. Biotechnol.">
        <title>Genome-scale model development and genomic sequencing of the oleaginous clade Lipomyces.</title>
        <authorList>
            <person name="Czajka J.J."/>
            <person name="Han Y."/>
            <person name="Kim J."/>
            <person name="Mondo S.J."/>
            <person name="Hofstad B.A."/>
            <person name="Robles A."/>
            <person name="Haridas S."/>
            <person name="Riley R."/>
            <person name="LaButti K."/>
            <person name="Pangilinan J."/>
            <person name="Andreopoulos W."/>
            <person name="Lipzen A."/>
            <person name="Yan J."/>
            <person name="Wang M."/>
            <person name="Ng V."/>
            <person name="Grigoriev I.V."/>
            <person name="Spatafora J.W."/>
            <person name="Magnuson J.K."/>
            <person name="Baker S.E."/>
            <person name="Pomraning K.R."/>
        </authorList>
    </citation>
    <scope>NUCLEOTIDE SEQUENCE [LARGE SCALE GENOMIC DNA]</scope>
    <source>
        <strain evidence="2">CBS 7786</strain>
    </source>
</reference>
<accession>A0ACC3SW44</accession>
<dbReference type="EMBL" id="MU971402">
    <property type="protein sequence ID" value="KAK9235879.1"/>
    <property type="molecule type" value="Genomic_DNA"/>
</dbReference>
<organism evidence="1 2">
    <name type="scientific">Lipomyces kononenkoae</name>
    <name type="common">Yeast</name>
    <dbReference type="NCBI Taxonomy" id="34357"/>
    <lineage>
        <taxon>Eukaryota</taxon>
        <taxon>Fungi</taxon>
        <taxon>Dikarya</taxon>
        <taxon>Ascomycota</taxon>
        <taxon>Saccharomycotina</taxon>
        <taxon>Lipomycetes</taxon>
        <taxon>Lipomycetales</taxon>
        <taxon>Lipomycetaceae</taxon>
        <taxon>Lipomyces</taxon>
    </lineage>
</organism>
<comment type="caution">
    <text evidence="1">The sequence shown here is derived from an EMBL/GenBank/DDBJ whole genome shotgun (WGS) entry which is preliminary data.</text>
</comment>
<sequence length="188" mass="21239">MDRLSNRATRSLQLSEGAGRLFASFIELEGIGRRFNRRPLSSEKDLESYERFAVEDHVHDIITELCKIPDARDEFRLGDGIRFDNHANALGENQVGAEANQPSSSRRPRPDQFCIHRVDGNTSTLLTTVEYKPPHKLSVENLRVGLRSVDLWEEIVKPDTTPAVEPEKLKHNAARLAGSAIVQEYHVL</sequence>